<feature type="compositionally biased region" description="Low complexity" evidence="1">
    <location>
        <begin position="35"/>
        <end position="66"/>
    </location>
</feature>
<dbReference type="PROSITE" id="PS51257">
    <property type="entry name" value="PROKAR_LIPOPROTEIN"/>
    <property type="match status" value="1"/>
</dbReference>
<evidence type="ECO:0000313" key="4">
    <source>
        <dbReference type="Proteomes" id="UP000243688"/>
    </source>
</evidence>
<accession>A0A2A6DZ93</accession>
<name>A0A2A6DZ93_9BACL</name>
<dbReference type="PANTHER" id="PTHR45982">
    <property type="entry name" value="REGULATOR OF CHROMOSOME CONDENSATION"/>
    <property type="match status" value="1"/>
</dbReference>
<keyword evidence="2" id="KW-0732">Signal</keyword>
<dbReference type="GO" id="GO:0005085">
    <property type="term" value="F:guanyl-nucleotide exchange factor activity"/>
    <property type="evidence" value="ECO:0007669"/>
    <property type="project" value="TreeGrafter"/>
</dbReference>
<dbReference type="Gene3D" id="2.130.10.30">
    <property type="entry name" value="Regulator of chromosome condensation 1/beta-lactamase-inhibitor protein II"/>
    <property type="match status" value="2"/>
</dbReference>
<dbReference type="Proteomes" id="UP000243688">
    <property type="component" value="Unassembled WGS sequence"/>
</dbReference>
<dbReference type="SUPFAM" id="SSF50985">
    <property type="entry name" value="RCC1/BLIP-II"/>
    <property type="match status" value="1"/>
</dbReference>
<dbReference type="EMBL" id="MOXJ01000020">
    <property type="protein sequence ID" value="PDO10063.1"/>
    <property type="molecule type" value="Genomic_DNA"/>
</dbReference>
<sequence length="743" mass="80470">MMKRKAGEKAAALAFAVAVAVSTAACEKTEERGVSSDASPGSSAASTSVSAETPSPSPVAALASPSAGGDVSSAGGGIADAVDGVRVALRLCSPPTGFYKPTTVAAEPPFRADFSPQSALPELRGINAISVLLIGNEAGFSDEVGGSFALDRRGRVYAWGNRYDEWSYGGASYAKQVEGLPAVRAIAGEYALDAEGRVWFLNGKHAPYRVEDLTEPVKAIEAVGRDFVLALGRSGRLYAWKPAFDQFPKVFQELAGGVRAVFGGPYRAYWIDGQGDLKWLRDVSAIEGATPQKAERLEPPGGRKAERVFTTFLGDFVRTADGTVYAVSPADGSFVPTRLKRILRVVGTSAKAYALTADGTVFALSDDRTSLAQPVPGLTGVADIRAGWAHVLALKSDGTVWSWGSDVYGQLGRYPRFFERFARIGTTRDVQAVEFESGEVWLILRNGDVWKINRRLQVEPVLIGRGIVRVFPIKGAFLTSDGVLQLREADGECRQLVAEGGIREAVPDLNGWFIRTGQNVVLYAETGWGSYVLVKPVRFPEGRVPTVAKMFGYPVFTVLADDGSVYYRTGEEKDGAIVMERVADLPPVREWTTLDGTFFGGFCDVVRALGEDDRAYAVRVEIHFHENGRTPTYTMHARPYGANVRHLYGSLMERSDREVVETGMTVDGDMLMPVERGARVWIGSIEDGPIDAWYYYPSEGPSAYAHVRIDAAGTLYLYGYNPFFTTDEKPGPVRRMSSGGTNN</sequence>
<feature type="signal peptide" evidence="2">
    <location>
        <begin position="1"/>
        <end position="24"/>
    </location>
</feature>
<reference evidence="3 4" key="1">
    <citation type="submission" date="2016-12" db="EMBL/GenBank/DDBJ databases">
        <title>Candidatus Reconcilibacillus cellulovorans genome.</title>
        <authorList>
            <person name="Kolinko S."/>
            <person name="Wu Y.-W."/>
            <person name="Tachea F."/>
            <person name="Denzel E."/>
            <person name="Hiras J."/>
            <person name="Baecker N."/>
            <person name="Chan L.J."/>
            <person name="Eichorst S.A."/>
            <person name="Frey D."/>
            <person name="Adams P.D."/>
            <person name="Pray T."/>
            <person name="Tanjore D."/>
            <person name="Petzold C.J."/>
            <person name="Gladden J.M."/>
            <person name="Simmons B.A."/>
            <person name="Singer S.W."/>
        </authorList>
    </citation>
    <scope>NUCLEOTIDE SEQUENCE [LARGE SCALE GENOMIC DNA]</scope>
    <source>
        <strain evidence="3">JTherm</strain>
    </source>
</reference>
<proteinExistence type="predicted"/>
<dbReference type="GO" id="GO:0005737">
    <property type="term" value="C:cytoplasm"/>
    <property type="evidence" value="ECO:0007669"/>
    <property type="project" value="TreeGrafter"/>
</dbReference>
<protein>
    <submittedName>
        <fullName evidence="3">Uncharacterized protein</fullName>
    </submittedName>
</protein>
<dbReference type="AlphaFoldDB" id="A0A2A6DZ93"/>
<dbReference type="PANTHER" id="PTHR45982:SF1">
    <property type="entry name" value="REGULATOR OF CHROMOSOME CONDENSATION"/>
    <property type="match status" value="1"/>
</dbReference>
<dbReference type="Pfam" id="PF13540">
    <property type="entry name" value="RCC1_2"/>
    <property type="match status" value="1"/>
</dbReference>
<evidence type="ECO:0000256" key="1">
    <source>
        <dbReference type="SAM" id="MobiDB-lite"/>
    </source>
</evidence>
<gene>
    <name evidence="3" type="ORF">BLM47_09015</name>
</gene>
<organism evidence="3 4">
    <name type="scientific">Candidatus Reconcilbacillus cellulovorans</name>
    <dbReference type="NCBI Taxonomy" id="1906605"/>
    <lineage>
        <taxon>Bacteria</taxon>
        <taxon>Bacillati</taxon>
        <taxon>Bacillota</taxon>
        <taxon>Bacilli</taxon>
        <taxon>Bacillales</taxon>
        <taxon>Paenibacillaceae</taxon>
        <taxon>Candidatus Reconcilbacillus</taxon>
    </lineage>
</organism>
<feature type="region of interest" description="Disordered" evidence="1">
    <location>
        <begin position="28"/>
        <end position="66"/>
    </location>
</feature>
<comment type="caution">
    <text evidence="3">The sequence shown here is derived from an EMBL/GenBank/DDBJ whole genome shotgun (WGS) entry which is preliminary data.</text>
</comment>
<evidence type="ECO:0000313" key="3">
    <source>
        <dbReference type="EMBL" id="PDO10063.1"/>
    </source>
</evidence>
<dbReference type="InterPro" id="IPR009091">
    <property type="entry name" value="RCC1/BLIP-II"/>
</dbReference>
<evidence type="ECO:0000256" key="2">
    <source>
        <dbReference type="SAM" id="SignalP"/>
    </source>
</evidence>
<feature type="chain" id="PRO_5039617157" evidence="2">
    <location>
        <begin position="25"/>
        <end position="743"/>
    </location>
</feature>
<dbReference type="InterPro" id="IPR051553">
    <property type="entry name" value="Ran_GTPase-activating"/>
</dbReference>